<feature type="domain" description="Glutamyl/glutaminyl-tRNA synthetase class Ib catalytic" evidence="5">
    <location>
        <begin position="5"/>
        <end position="221"/>
    </location>
</feature>
<accession>A0A382ZL59</accession>
<dbReference type="PRINTS" id="PR00987">
    <property type="entry name" value="TRNASYNTHGLU"/>
</dbReference>
<keyword evidence="3" id="KW-0067">ATP-binding</keyword>
<dbReference type="InterPro" id="IPR001412">
    <property type="entry name" value="aa-tRNA-synth_I_CS"/>
</dbReference>
<dbReference type="GO" id="GO:0004818">
    <property type="term" value="F:glutamate-tRNA ligase activity"/>
    <property type="evidence" value="ECO:0007669"/>
    <property type="project" value="TreeGrafter"/>
</dbReference>
<dbReference type="EMBL" id="UINC01184695">
    <property type="protein sequence ID" value="SVD96030.1"/>
    <property type="molecule type" value="Genomic_DNA"/>
</dbReference>
<organism evidence="6">
    <name type="scientific">marine metagenome</name>
    <dbReference type="NCBI Taxonomy" id="408172"/>
    <lineage>
        <taxon>unclassified sequences</taxon>
        <taxon>metagenomes</taxon>
        <taxon>ecological metagenomes</taxon>
    </lineage>
</organism>
<evidence type="ECO:0000256" key="1">
    <source>
        <dbReference type="ARBA" id="ARBA00022598"/>
    </source>
</evidence>
<dbReference type="Gene3D" id="3.40.50.620">
    <property type="entry name" value="HUPs"/>
    <property type="match status" value="1"/>
</dbReference>
<dbReference type="InterPro" id="IPR000924">
    <property type="entry name" value="Glu/Gln-tRNA-synth"/>
</dbReference>
<gene>
    <name evidence="6" type="ORF">METZ01_LOCUS448884</name>
</gene>
<evidence type="ECO:0000256" key="4">
    <source>
        <dbReference type="ARBA" id="ARBA00023146"/>
    </source>
</evidence>
<dbReference type="PANTHER" id="PTHR43311">
    <property type="entry name" value="GLUTAMATE--TRNA LIGASE"/>
    <property type="match status" value="1"/>
</dbReference>
<dbReference type="Pfam" id="PF00749">
    <property type="entry name" value="tRNA-synt_1c"/>
    <property type="match status" value="1"/>
</dbReference>
<keyword evidence="2" id="KW-0547">Nucleotide-binding</keyword>
<sequence>VTYKSRFAPSPTGLLHIGNARSAVINWAHIISKSGEFILRVDDTDSVRSKKEYEEAIKNDLKWLGLDWSRTFKQSERFKIYQEKIVQLKKIKRLYPCFESPEELSLKRKSLLASGKPPIYDRSALNLSEGEIQNKIKKGKKPHWRFKLEDKIVEWNDLIKNTVAFDCTKLSDPILIRADDSMLYHLPSVIDDIEEKITDVIRGDDHITNTAFHIQLFEAMKA</sequence>
<dbReference type="GO" id="GO:0005739">
    <property type="term" value="C:mitochondrion"/>
    <property type="evidence" value="ECO:0007669"/>
    <property type="project" value="TreeGrafter"/>
</dbReference>
<evidence type="ECO:0000313" key="6">
    <source>
        <dbReference type="EMBL" id="SVD96030.1"/>
    </source>
</evidence>
<dbReference type="AlphaFoldDB" id="A0A382ZL59"/>
<reference evidence="6" key="1">
    <citation type="submission" date="2018-05" db="EMBL/GenBank/DDBJ databases">
        <authorList>
            <person name="Lanie J.A."/>
            <person name="Ng W.-L."/>
            <person name="Kazmierczak K.M."/>
            <person name="Andrzejewski T.M."/>
            <person name="Davidsen T.M."/>
            <person name="Wayne K.J."/>
            <person name="Tettelin H."/>
            <person name="Glass J.I."/>
            <person name="Rusch D."/>
            <person name="Podicherti R."/>
            <person name="Tsui H.-C.T."/>
            <person name="Winkler M.E."/>
        </authorList>
    </citation>
    <scope>NUCLEOTIDE SEQUENCE</scope>
</reference>
<dbReference type="SUPFAM" id="SSF52374">
    <property type="entry name" value="Nucleotidylyl transferase"/>
    <property type="match status" value="1"/>
</dbReference>
<dbReference type="InterPro" id="IPR049940">
    <property type="entry name" value="GluQ/Sye"/>
</dbReference>
<feature type="non-terminal residue" evidence="6">
    <location>
        <position position="1"/>
    </location>
</feature>
<feature type="non-terminal residue" evidence="6">
    <location>
        <position position="222"/>
    </location>
</feature>
<dbReference type="GO" id="GO:0006424">
    <property type="term" value="P:glutamyl-tRNA aminoacylation"/>
    <property type="evidence" value="ECO:0007669"/>
    <property type="project" value="TreeGrafter"/>
</dbReference>
<proteinExistence type="predicted"/>
<evidence type="ECO:0000259" key="5">
    <source>
        <dbReference type="Pfam" id="PF00749"/>
    </source>
</evidence>
<keyword evidence="4" id="KW-0030">Aminoacyl-tRNA synthetase</keyword>
<evidence type="ECO:0000256" key="2">
    <source>
        <dbReference type="ARBA" id="ARBA00022741"/>
    </source>
</evidence>
<dbReference type="PANTHER" id="PTHR43311:SF2">
    <property type="entry name" value="GLUTAMATE--TRNA LIGASE, MITOCHONDRIAL-RELATED"/>
    <property type="match status" value="1"/>
</dbReference>
<name>A0A382ZL59_9ZZZZ</name>
<keyword evidence="1" id="KW-0436">Ligase</keyword>
<protein>
    <recommendedName>
        <fullName evidence="5">Glutamyl/glutaminyl-tRNA synthetase class Ib catalytic domain-containing protein</fullName>
    </recommendedName>
</protein>
<dbReference type="InterPro" id="IPR020058">
    <property type="entry name" value="Glu/Gln-tRNA-synth_Ib_cat-dom"/>
</dbReference>
<dbReference type="PROSITE" id="PS00178">
    <property type="entry name" value="AA_TRNA_LIGASE_I"/>
    <property type="match status" value="1"/>
</dbReference>
<evidence type="ECO:0000256" key="3">
    <source>
        <dbReference type="ARBA" id="ARBA00022840"/>
    </source>
</evidence>
<dbReference type="InterPro" id="IPR014729">
    <property type="entry name" value="Rossmann-like_a/b/a_fold"/>
</dbReference>
<dbReference type="GO" id="GO:0005524">
    <property type="term" value="F:ATP binding"/>
    <property type="evidence" value="ECO:0007669"/>
    <property type="project" value="UniProtKB-KW"/>
</dbReference>